<dbReference type="PROSITE" id="PS50280">
    <property type="entry name" value="SET"/>
    <property type="match status" value="1"/>
</dbReference>
<keyword evidence="2" id="KW-0808">Transferase</keyword>
<dbReference type="EMBL" id="LN483124">
    <property type="protein sequence ID" value="CED82281.1"/>
    <property type="molecule type" value="Genomic_DNA"/>
</dbReference>
<dbReference type="GO" id="GO:0008168">
    <property type="term" value="F:methyltransferase activity"/>
    <property type="evidence" value="ECO:0007669"/>
    <property type="project" value="UniProtKB-KW"/>
</dbReference>
<protein>
    <submittedName>
        <fullName evidence="2">Predicted histone tail methylase containing SET domain</fullName>
    </submittedName>
</protein>
<reference evidence="2" key="1">
    <citation type="submission" date="2014-08" db="EMBL/GenBank/DDBJ databases">
        <authorList>
            <person name="Sharma Rahul"/>
            <person name="Thines Marco"/>
        </authorList>
    </citation>
    <scope>NUCLEOTIDE SEQUENCE</scope>
</reference>
<name>A0A0F7SLG4_PHARH</name>
<proteinExistence type="predicted"/>
<feature type="domain" description="SET" evidence="1">
    <location>
        <begin position="17"/>
        <end position="134"/>
    </location>
</feature>
<dbReference type="SUPFAM" id="SSF82199">
    <property type="entry name" value="SET domain"/>
    <property type="match status" value="1"/>
</dbReference>
<dbReference type="PANTHER" id="PTHR12197">
    <property type="entry name" value="HISTONE-LYSINE N-METHYLTRANSFERASE SMYD"/>
    <property type="match status" value="1"/>
</dbReference>
<organism evidence="2">
    <name type="scientific">Phaffia rhodozyma</name>
    <name type="common">Yeast</name>
    <name type="synonym">Xanthophyllomyces dendrorhous</name>
    <dbReference type="NCBI Taxonomy" id="264483"/>
    <lineage>
        <taxon>Eukaryota</taxon>
        <taxon>Fungi</taxon>
        <taxon>Dikarya</taxon>
        <taxon>Basidiomycota</taxon>
        <taxon>Agaricomycotina</taxon>
        <taxon>Tremellomycetes</taxon>
        <taxon>Cystofilobasidiales</taxon>
        <taxon>Mrakiaceae</taxon>
        <taxon>Phaffia</taxon>
    </lineage>
</organism>
<dbReference type="GO" id="GO:0032259">
    <property type="term" value="P:methylation"/>
    <property type="evidence" value="ECO:0007669"/>
    <property type="project" value="UniProtKB-KW"/>
</dbReference>
<evidence type="ECO:0000259" key="1">
    <source>
        <dbReference type="PROSITE" id="PS50280"/>
    </source>
</evidence>
<dbReference type="Pfam" id="PF00856">
    <property type="entry name" value="SET"/>
    <property type="match status" value="1"/>
</dbReference>
<evidence type="ECO:0000313" key="2">
    <source>
        <dbReference type="EMBL" id="CED82281.1"/>
    </source>
</evidence>
<dbReference type="InterPro" id="IPR001214">
    <property type="entry name" value="SET_dom"/>
</dbReference>
<dbReference type="InterPro" id="IPR046341">
    <property type="entry name" value="SET_dom_sf"/>
</dbReference>
<dbReference type="AlphaFoldDB" id="A0A0F7SLG4"/>
<keyword evidence="2" id="KW-0489">Methyltransferase</keyword>
<dbReference type="Gene3D" id="2.170.270.10">
    <property type="entry name" value="SET domain"/>
    <property type="match status" value="1"/>
</dbReference>
<dbReference type="GO" id="GO:0005634">
    <property type="term" value="C:nucleus"/>
    <property type="evidence" value="ECO:0007669"/>
    <property type="project" value="TreeGrafter"/>
</dbReference>
<dbReference type="Gene3D" id="1.10.220.160">
    <property type="match status" value="1"/>
</dbReference>
<dbReference type="PANTHER" id="PTHR12197:SF251">
    <property type="entry name" value="EG:BACR7C10.4 PROTEIN"/>
    <property type="match status" value="1"/>
</dbReference>
<dbReference type="InterPro" id="IPR050869">
    <property type="entry name" value="H3K4_H4K5_MeTrfase"/>
</dbReference>
<sequence length="391" mass="42299">MPLADPSTGAPAPYAQLALQLGVYLGHALHSSNSSENEEIPPADMSQFGFASVAEVLDLCAAFMTNSFTLSSPSLAPVGVAISPPVALFNHSCWPNAVVVFPFGGYGSKADGNCMDVVALRDLVPGEQIVTAYIDISLPSQLRQTELQTRYFFKCDCDLCAKPSTDPREMVRPRESYDGLEDWVLSGMKLLKMEQQGTLVDFDQLLSKASPMSVIGSLAYFYPPWAYPLFPLVRLVCTLLVTSLGAHPTDTDRLEDSIRCALLVSECMGLPSIYPDNHPVRALARAELGKLLLLPPPPPPLLPVPQHSPNPSDAARSVLPKNLFDLAQTKIESIPRDPIHRLVLARTVLMDALRESRVGFGKPQGGLVGLEIAGLVEGVSREIEILKTQSG</sequence>
<accession>A0A0F7SLG4</accession>